<feature type="compositionally biased region" description="Basic residues" evidence="1">
    <location>
        <begin position="51"/>
        <end position="60"/>
    </location>
</feature>
<feature type="region of interest" description="Disordered" evidence="1">
    <location>
        <begin position="79"/>
        <end position="195"/>
    </location>
</feature>
<evidence type="ECO:0000313" key="2">
    <source>
        <dbReference type="EMBL" id="KAK4225448.1"/>
    </source>
</evidence>
<feature type="compositionally biased region" description="Low complexity" evidence="1">
    <location>
        <begin position="99"/>
        <end position="113"/>
    </location>
</feature>
<evidence type="ECO:0000313" key="3">
    <source>
        <dbReference type="Proteomes" id="UP001301958"/>
    </source>
</evidence>
<feature type="compositionally biased region" description="Polar residues" evidence="1">
    <location>
        <begin position="79"/>
        <end position="98"/>
    </location>
</feature>
<feature type="compositionally biased region" description="Polar residues" evidence="1">
    <location>
        <begin position="119"/>
        <end position="136"/>
    </location>
</feature>
<dbReference type="Proteomes" id="UP001301958">
    <property type="component" value="Unassembled WGS sequence"/>
</dbReference>
<feature type="compositionally biased region" description="Acidic residues" evidence="1">
    <location>
        <begin position="170"/>
        <end position="186"/>
    </location>
</feature>
<proteinExistence type="predicted"/>
<reference evidence="2" key="1">
    <citation type="journal article" date="2023" name="Mol. Phylogenet. Evol.">
        <title>Genome-scale phylogeny and comparative genomics of the fungal order Sordariales.</title>
        <authorList>
            <person name="Hensen N."/>
            <person name="Bonometti L."/>
            <person name="Westerberg I."/>
            <person name="Brannstrom I.O."/>
            <person name="Guillou S."/>
            <person name="Cros-Aarteil S."/>
            <person name="Calhoun S."/>
            <person name="Haridas S."/>
            <person name="Kuo A."/>
            <person name="Mondo S."/>
            <person name="Pangilinan J."/>
            <person name="Riley R."/>
            <person name="LaButti K."/>
            <person name="Andreopoulos B."/>
            <person name="Lipzen A."/>
            <person name="Chen C."/>
            <person name="Yan M."/>
            <person name="Daum C."/>
            <person name="Ng V."/>
            <person name="Clum A."/>
            <person name="Steindorff A."/>
            <person name="Ohm R.A."/>
            <person name="Martin F."/>
            <person name="Silar P."/>
            <person name="Natvig D.O."/>
            <person name="Lalanne C."/>
            <person name="Gautier V."/>
            <person name="Ament-Velasquez S.L."/>
            <person name="Kruys A."/>
            <person name="Hutchinson M.I."/>
            <person name="Powell A.J."/>
            <person name="Barry K."/>
            <person name="Miller A.N."/>
            <person name="Grigoriev I.V."/>
            <person name="Debuchy R."/>
            <person name="Gladieux P."/>
            <person name="Hiltunen Thoren M."/>
            <person name="Johannesson H."/>
        </authorList>
    </citation>
    <scope>NUCLEOTIDE SEQUENCE</scope>
    <source>
        <strain evidence="2">CBS 990.96</strain>
    </source>
</reference>
<evidence type="ECO:0000256" key="1">
    <source>
        <dbReference type="SAM" id="MobiDB-lite"/>
    </source>
</evidence>
<feature type="region of interest" description="Disordered" evidence="1">
    <location>
        <begin position="212"/>
        <end position="266"/>
    </location>
</feature>
<feature type="compositionally biased region" description="Low complexity" evidence="1">
    <location>
        <begin position="25"/>
        <end position="37"/>
    </location>
</feature>
<name>A0AAN7BLD1_9PEZI</name>
<feature type="compositionally biased region" description="Polar residues" evidence="1">
    <location>
        <begin position="38"/>
        <end position="47"/>
    </location>
</feature>
<reference evidence="2" key="2">
    <citation type="submission" date="2023-05" db="EMBL/GenBank/DDBJ databases">
        <authorList>
            <consortium name="Lawrence Berkeley National Laboratory"/>
            <person name="Steindorff A."/>
            <person name="Hensen N."/>
            <person name="Bonometti L."/>
            <person name="Westerberg I."/>
            <person name="Brannstrom I.O."/>
            <person name="Guillou S."/>
            <person name="Cros-Aarteil S."/>
            <person name="Calhoun S."/>
            <person name="Haridas S."/>
            <person name="Kuo A."/>
            <person name="Mondo S."/>
            <person name="Pangilinan J."/>
            <person name="Riley R."/>
            <person name="Labutti K."/>
            <person name="Andreopoulos B."/>
            <person name="Lipzen A."/>
            <person name="Chen C."/>
            <person name="Yanf M."/>
            <person name="Daum C."/>
            <person name="Ng V."/>
            <person name="Clum A."/>
            <person name="Ohm R."/>
            <person name="Martin F."/>
            <person name="Silar P."/>
            <person name="Natvig D."/>
            <person name="Lalanne C."/>
            <person name="Gautier V."/>
            <person name="Ament-Velasquez S.L."/>
            <person name="Kruys A."/>
            <person name="Hutchinson M.I."/>
            <person name="Powell A.J."/>
            <person name="Barry K."/>
            <person name="Miller A.N."/>
            <person name="Grigoriev I.V."/>
            <person name="Debuchy R."/>
            <person name="Gladieux P."/>
            <person name="Thoren M.H."/>
            <person name="Johannesson H."/>
        </authorList>
    </citation>
    <scope>NUCLEOTIDE SEQUENCE</scope>
    <source>
        <strain evidence="2">CBS 990.96</strain>
    </source>
</reference>
<protein>
    <submittedName>
        <fullName evidence="2">Uncharacterized protein</fullName>
    </submittedName>
</protein>
<comment type="caution">
    <text evidence="2">The sequence shown here is derived from an EMBL/GenBank/DDBJ whole genome shotgun (WGS) entry which is preliminary data.</text>
</comment>
<organism evidence="2 3">
    <name type="scientific">Podospora fimiseda</name>
    <dbReference type="NCBI Taxonomy" id="252190"/>
    <lineage>
        <taxon>Eukaryota</taxon>
        <taxon>Fungi</taxon>
        <taxon>Dikarya</taxon>
        <taxon>Ascomycota</taxon>
        <taxon>Pezizomycotina</taxon>
        <taxon>Sordariomycetes</taxon>
        <taxon>Sordariomycetidae</taxon>
        <taxon>Sordariales</taxon>
        <taxon>Podosporaceae</taxon>
        <taxon>Podospora</taxon>
    </lineage>
</organism>
<dbReference type="AlphaFoldDB" id="A0AAN7BLD1"/>
<feature type="region of interest" description="Disordered" evidence="1">
    <location>
        <begin position="1"/>
        <end position="60"/>
    </location>
</feature>
<dbReference type="EMBL" id="MU865367">
    <property type="protein sequence ID" value="KAK4225448.1"/>
    <property type="molecule type" value="Genomic_DNA"/>
</dbReference>
<sequence length="280" mass="30479">MDIDIDDGNQQQRKRARLPDFNMLAADGPADAANRAGTSTEPTSTADNKPKKANRRRHVSPKLCFDLDTAIIEQSETVANTHETNEIQNVRFTNNNDDTSSAAGVATSTATSSIEGGDTETSNQLPTDSTLRQKSPTPKPRTKRAGTPPPQNPTSSDSVVDPLRASLTWQDDEITIYDPDDSDDDGTGINGIGFKPTPAIAYARTVKRRQQLAEYKKREEREARARRSQRRGAGTASGRVSSPARSSMGDLTKGGSSKNPKIERRRVRFLESVVQEAIGV</sequence>
<feature type="compositionally biased region" description="Basic and acidic residues" evidence="1">
    <location>
        <begin position="214"/>
        <end position="225"/>
    </location>
</feature>
<gene>
    <name evidence="2" type="ORF">QBC38DRAFT_483044</name>
</gene>
<keyword evidence="3" id="KW-1185">Reference proteome</keyword>
<accession>A0AAN7BLD1</accession>